<dbReference type="Gene3D" id="3.30.470.20">
    <property type="entry name" value="ATP-grasp fold, B domain"/>
    <property type="match status" value="1"/>
</dbReference>
<dbReference type="Proteomes" id="UP000251891">
    <property type="component" value="Unassembled WGS sequence"/>
</dbReference>
<organism evidence="3 4">
    <name type="scientific">Actinomadura craniellae</name>
    <dbReference type="NCBI Taxonomy" id="2231787"/>
    <lineage>
        <taxon>Bacteria</taxon>
        <taxon>Bacillati</taxon>
        <taxon>Actinomycetota</taxon>
        <taxon>Actinomycetes</taxon>
        <taxon>Streptosporangiales</taxon>
        <taxon>Thermomonosporaceae</taxon>
        <taxon>Actinomadura</taxon>
    </lineage>
</organism>
<dbReference type="GO" id="GO:0046872">
    <property type="term" value="F:metal ion binding"/>
    <property type="evidence" value="ECO:0007669"/>
    <property type="project" value="InterPro"/>
</dbReference>
<dbReference type="AlphaFoldDB" id="A0A365GYK3"/>
<feature type="domain" description="ATP-grasp" evidence="2">
    <location>
        <begin position="119"/>
        <end position="293"/>
    </location>
</feature>
<evidence type="ECO:0000313" key="4">
    <source>
        <dbReference type="Proteomes" id="UP000251891"/>
    </source>
</evidence>
<dbReference type="PROSITE" id="PS50975">
    <property type="entry name" value="ATP_GRASP"/>
    <property type="match status" value="1"/>
</dbReference>
<dbReference type="InterPro" id="IPR011761">
    <property type="entry name" value="ATP-grasp"/>
</dbReference>
<dbReference type="OrthoDB" id="9794735at2"/>
<dbReference type="PANTHER" id="PTHR21621">
    <property type="entry name" value="RIBOSOMAL PROTEIN S6 MODIFICATION PROTEIN"/>
    <property type="match status" value="1"/>
</dbReference>
<dbReference type="EMBL" id="QLYX01000016">
    <property type="protein sequence ID" value="RAY11891.1"/>
    <property type="molecule type" value="Genomic_DNA"/>
</dbReference>
<dbReference type="GO" id="GO:0009432">
    <property type="term" value="P:SOS response"/>
    <property type="evidence" value="ECO:0007669"/>
    <property type="project" value="TreeGrafter"/>
</dbReference>
<reference evidence="3 4" key="1">
    <citation type="submission" date="2018-06" db="EMBL/GenBank/DDBJ databases">
        <title>Actinomadura craniellae sp. nov. isolated from marine sponge Craniella sp.</title>
        <authorList>
            <person name="Li L."/>
            <person name="Xu Q.H."/>
            <person name="Lin H.W."/>
            <person name="Lu Y.H."/>
        </authorList>
    </citation>
    <scope>NUCLEOTIDE SEQUENCE [LARGE SCALE GENOMIC DNA]</scope>
    <source>
        <strain evidence="3 4">LHW63021</strain>
    </source>
</reference>
<proteinExistence type="predicted"/>
<keyword evidence="1" id="KW-0067">ATP-binding</keyword>
<gene>
    <name evidence="3" type="ORF">DPM19_28415</name>
</gene>
<evidence type="ECO:0000313" key="3">
    <source>
        <dbReference type="EMBL" id="RAY11891.1"/>
    </source>
</evidence>
<keyword evidence="4" id="KW-1185">Reference proteome</keyword>
<dbReference type="GO" id="GO:0005524">
    <property type="term" value="F:ATP binding"/>
    <property type="evidence" value="ECO:0007669"/>
    <property type="project" value="UniProtKB-UniRule"/>
</dbReference>
<dbReference type="PANTHER" id="PTHR21621:SF0">
    <property type="entry name" value="BETA-CITRYLGLUTAMATE SYNTHASE B-RELATED"/>
    <property type="match status" value="1"/>
</dbReference>
<dbReference type="RefSeq" id="WP_111871123.1">
    <property type="nucleotide sequence ID" value="NZ_QLYX01000016.1"/>
</dbReference>
<comment type="caution">
    <text evidence="3">The sequence shown here is derived from an EMBL/GenBank/DDBJ whole genome shotgun (WGS) entry which is preliminary data.</text>
</comment>
<accession>A0A365GYK3</accession>
<evidence type="ECO:0000256" key="1">
    <source>
        <dbReference type="PROSITE-ProRule" id="PRU00409"/>
    </source>
</evidence>
<evidence type="ECO:0000259" key="2">
    <source>
        <dbReference type="PROSITE" id="PS50975"/>
    </source>
</evidence>
<keyword evidence="1" id="KW-0547">Nucleotide-binding</keyword>
<dbReference type="GO" id="GO:0005737">
    <property type="term" value="C:cytoplasm"/>
    <property type="evidence" value="ECO:0007669"/>
    <property type="project" value="TreeGrafter"/>
</dbReference>
<dbReference type="SUPFAM" id="SSF56059">
    <property type="entry name" value="Glutathione synthetase ATP-binding domain-like"/>
    <property type="match status" value="1"/>
</dbReference>
<sequence>MILLWGHPEERPFARVLRALHARGADPLVLDQRRPMTVTSGTVRTAGASWDLAGVKAAYLRPYDAARLPAVTRSPARTALTRHARRAAPALCAWADHAPALVVNRPSASATNAAKACQGLLVEAAGFAVPPSLVTDDARALAEFAAEHGAVVVKPGSGIRARVALADVHDPDRMARLATCPTLFQRHIPGEDVRVHVVGDRTFAVRLVSDAVDYRVRDAALKQSTVELPGDLTERCVALARALGLVVAGIDLRMTPEGDWFCFEANPAPAFTFFAGADQVAEAIADLLHAHRPSS</sequence>
<dbReference type="GO" id="GO:0018169">
    <property type="term" value="F:ribosomal S6-glutamic acid ligase activity"/>
    <property type="evidence" value="ECO:0007669"/>
    <property type="project" value="TreeGrafter"/>
</dbReference>
<protein>
    <submittedName>
        <fullName evidence="3">RimK domain-containing protein ATP-grasp</fullName>
    </submittedName>
</protein>
<name>A0A365GYK3_9ACTN</name>